<evidence type="ECO:0000313" key="1">
    <source>
        <dbReference type="EMBL" id="EOY06692.1"/>
    </source>
</evidence>
<gene>
    <name evidence="1" type="ORF">TCM_021340</name>
</gene>
<dbReference type="Proteomes" id="UP000026915">
    <property type="component" value="Chromosome 4"/>
</dbReference>
<protein>
    <submittedName>
        <fullName evidence="1">Uncharacterized protein</fullName>
    </submittedName>
</protein>
<dbReference type="InParanoid" id="A0A061EQS5"/>
<dbReference type="EMBL" id="CM001882">
    <property type="protein sequence ID" value="EOY06692.1"/>
    <property type="molecule type" value="Genomic_DNA"/>
</dbReference>
<sequence>MRNMFLWKRSSYLMHLLLESFKIYLFGIKSYCGCKFSGDLLAKAHLAIIDNYITAGAVSFFFSACK</sequence>
<accession>A0A061EQS5</accession>
<proteinExistence type="predicted"/>
<reference evidence="1 2" key="1">
    <citation type="journal article" date="2013" name="Genome Biol.">
        <title>The genome sequence of the most widely cultivated cacao type and its use to identify candidate genes regulating pod color.</title>
        <authorList>
            <person name="Motamayor J.C."/>
            <person name="Mockaitis K."/>
            <person name="Schmutz J."/>
            <person name="Haiminen N."/>
            <person name="Iii D.L."/>
            <person name="Cornejo O."/>
            <person name="Findley S.D."/>
            <person name="Zheng P."/>
            <person name="Utro F."/>
            <person name="Royaert S."/>
            <person name="Saski C."/>
            <person name="Jenkins J."/>
            <person name="Podicheti R."/>
            <person name="Zhao M."/>
            <person name="Scheffler B.E."/>
            <person name="Stack J.C."/>
            <person name="Feltus F.A."/>
            <person name="Mustiga G.M."/>
            <person name="Amores F."/>
            <person name="Phillips W."/>
            <person name="Marelli J.P."/>
            <person name="May G.D."/>
            <person name="Shapiro H."/>
            <person name="Ma J."/>
            <person name="Bustamante C.D."/>
            <person name="Schnell R.J."/>
            <person name="Main D."/>
            <person name="Gilbert D."/>
            <person name="Parida L."/>
            <person name="Kuhn D.N."/>
        </authorList>
    </citation>
    <scope>NUCLEOTIDE SEQUENCE [LARGE SCALE GENOMIC DNA]</scope>
    <source>
        <strain evidence="2">cv. Matina 1-6</strain>
    </source>
</reference>
<organism evidence="1 2">
    <name type="scientific">Theobroma cacao</name>
    <name type="common">Cacao</name>
    <name type="synonym">Cocoa</name>
    <dbReference type="NCBI Taxonomy" id="3641"/>
    <lineage>
        <taxon>Eukaryota</taxon>
        <taxon>Viridiplantae</taxon>
        <taxon>Streptophyta</taxon>
        <taxon>Embryophyta</taxon>
        <taxon>Tracheophyta</taxon>
        <taxon>Spermatophyta</taxon>
        <taxon>Magnoliopsida</taxon>
        <taxon>eudicotyledons</taxon>
        <taxon>Gunneridae</taxon>
        <taxon>Pentapetalae</taxon>
        <taxon>rosids</taxon>
        <taxon>malvids</taxon>
        <taxon>Malvales</taxon>
        <taxon>Malvaceae</taxon>
        <taxon>Byttnerioideae</taxon>
        <taxon>Theobroma</taxon>
    </lineage>
</organism>
<keyword evidence="2" id="KW-1185">Reference proteome</keyword>
<evidence type="ECO:0000313" key="2">
    <source>
        <dbReference type="Proteomes" id="UP000026915"/>
    </source>
</evidence>
<dbReference type="AlphaFoldDB" id="A0A061EQS5"/>
<dbReference type="Gramene" id="EOY06692">
    <property type="protein sequence ID" value="EOY06692"/>
    <property type="gene ID" value="TCM_021340"/>
</dbReference>
<name>A0A061EQS5_THECC</name>
<dbReference type="HOGENOM" id="CLU_2836389_0_0_1"/>